<keyword evidence="3" id="KW-1185">Reference proteome</keyword>
<feature type="chain" id="PRO_5011742254" description="DUF4837 domain-containing protein" evidence="1">
    <location>
        <begin position="21"/>
        <end position="337"/>
    </location>
</feature>
<sequence>MKKLGTLLFAIAILALGACNQSGPKEKFLPPSTGGINSLTVVMDTELWKGPVGDKIRDEFAAQIIGLPQIEPIFTIMQLPPKVFKGTTTYSRSILYVEQDSTSLAHIKDDAYAKPQKVAVVTGPTEEVLIKNLDSLAKRAIKEFKAVEITEAQHRFERSLSKDKALEEEFGISLKVPSLYKVGKREDNFIWMDIQIPKGTMNIIAYQMPWDYFKSDSTLVEDIMRMRDSIGQKYIPGPDMPGKTTYMITEKAFSPYVFPAEIGGKKAAEVKGVWEIHGYPMAGPFLTYIINDKENNRKMILEGFTFAPSTEKRDYMFELEAILKTVSFEPAEEPVSD</sequence>
<dbReference type="STRING" id="1073328.SAMN05216294_0555"/>
<keyword evidence="1" id="KW-0732">Signal</keyword>
<protein>
    <recommendedName>
        <fullName evidence="4">DUF4837 domain-containing protein</fullName>
    </recommendedName>
</protein>
<name>A0A1H2USI0_9FLAO</name>
<dbReference type="Proteomes" id="UP000199592">
    <property type="component" value="Unassembled WGS sequence"/>
</dbReference>
<evidence type="ECO:0000313" key="3">
    <source>
        <dbReference type="Proteomes" id="UP000199592"/>
    </source>
</evidence>
<dbReference type="Pfam" id="PF16125">
    <property type="entry name" value="DUF4837"/>
    <property type="match status" value="1"/>
</dbReference>
<feature type="signal peptide" evidence="1">
    <location>
        <begin position="1"/>
        <end position="20"/>
    </location>
</feature>
<gene>
    <name evidence="2" type="ORF">SAMN04487892_1737</name>
</gene>
<evidence type="ECO:0000313" key="2">
    <source>
        <dbReference type="EMBL" id="SDW59035.1"/>
    </source>
</evidence>
<reference evidence="3" key="1">
    <citation type="submission" date="2016-10" db="EMBL/GenBank/DDBJ databases">
        <authorList>
            <person name="Varghese N."/>
            <person name="Submissions S."/>
        </authorList>
    </citation>
    <scope>NUCLEOTIDE SEQUENCE [LARGE SCALE GENOMIC DNA]</scope>
    <source>
        <strain evidence="3">DSM 25030</strain>
    </source>
</reference>
<evidence type="ECO:0008006" key="4">
    <source>
        <dbReference type="Google" id="ProtNLM"/>
    </source>
</evidence>
<accession>A0A1H2USI0</accession>
<dbReference type="OrthoDB" id="1115230at2"/>
<dbReference type="AlphaFoldDB" id="A0A1H2USI0"/>
<evidence type="ECO:0000256" key="1">
    <source>
        <dbReference type="SAM" id="SignalP"/>
    </source>
</evidence>
<dbReference type="EMBL" id="FNMY01000002">
    <property type="protein sequence ID" value="SDW59035.1"/>
    <property type="molecule type" value="Genomic_DNA"/>
</dbReference>
<organism evidence="2 3">
    <name type="scientific">Flagellimonas zhangzhouensis</name>
    <dbReference type="NCBI Taxonomy" id="1073328"/>
    <lineage>
        <taxon>Bacteria</taxon>
        <taxon>Pseudomonadati</taxon>
        <taxon>Bacteroidota</taxon>
        <taxon>Flavobacteriia</taxon>
        <taxon>Flavobacteriales</taxon>
        <taxon>Flavobacteriaceae</taxon>
        <taxon>Flagellimonas</taxon>
    </lineage>
</organism>
<dbReference type="PROSITE" id="PS51257">
    <property type="entry name" value="PROKAR_LIPOPROTEIN"/>
    <property type="match status" value="1"/>
</dbReference>
<proteinExistence type="predicted"/>
<dbReference type="RefSeq" id="WP_090292377.1">
    <property type="nucleotide sequence ID" value="NZ_FNKI01000001.1"/>
</dbReference>
<dbReference type="InterPro" id="IPR032286">
    <property type="entry name" value="DUF4837"/>
</dbReference>